<proteinExistence type="predicted"/>
<dbReference type="NCBIfam" id="TIGR04336">
    <property type="entry name" value="AmmeMemoSam_B"/>
    <property type="match status" value="1"/>
</dbReference>
<dbReference type="Gene3D" id="3.40.830.10">
    <property type="entry name" value="LigB-like"/>
    <property type="match status" value="1"/>
</dbReference>
<dbReference type="AlphaFoldDB" id="A0A1F5Y9Z9"/>
<dbReference type="InterPro" id="IPR002737">
    <property type="entry name" value="MEMO1_fam"/>
</dbReference>
<organism evidence="1 2">
    <name type="scientific">Candidatus Glassbacteria bacterium GWA2_58_10</name>
    <dbReference type="NCBI Taxonomy" id="1817865"/>
    <lineage>
        <taxon>Bacteria</taxon>
        <taxon>Candidatus Glassiibacteriota</taxon>
    </lineage>
</organism>
<sequence>MERGLFSLTAKDYRTPLGRVPTEQLAVPRLKKAAGPLALEDDFAHRSEHSIEFQVLFLQSVLEGPFTLVPVLCGSLYGDLILGDKKRPREIKELLPALDYLSE</sequence>
<evidence type="ECO:0000313" key="2">
    <source>
        <dbReference type="Proteomes" id="UP000176992"/>
    </source>
</evidence>
<reference evidence="1 2" key="1">
    <citation type="journal article" date="2016" name="Nat. Commun.">
        <title>Thousands of microbial genomes shed light on interconnected biogeochemical processes in an aquifer system.</title>
        <authorList>
            <person name="Anantharaman K."/>
            <person name="Brown C.T."/>
            <person name="Hug L.A."/>
            <person name="Sharon I."/>
            <person name="Castelle C.J."/>
            <person name="Probst A.J."/>
            <person name="Thomas B.C."/>
            <person name="Singh A."/>
            <person name="Wilkins M.J."/>
            <person name="Karaoz U."/>
            <person name="Brodie E.L."/>
            <person name="Williams K.H."/>
            <person name="Hubbard S.S."/>
            <person name="Banfield J.F."/>
        </authorList>
    </citation>
    <scope>NUCLEOTIDE SEQUENCE [LARGE SCALE GENOMIC DNA]</scope>
</reference>
<evidence type="ECO:0000313" key="1">
    <source>
        <dbReference type="EMBL" id="OGF96879.1"/>
    </source>
</evidence>
<accession>A0A1F5Y9Z9</accession>
<comment type="caution">
    <text evidence="1">The sequence shown here is derived from an EMBL/GenBank/DDBJ whole genome shotgun (WGS) entry which is preliminary data.</text>
</comment>
<dbReference type="Pfam" id="PF01875">
    <property type="entry name" value="Memo"/>
    <property type="match status" value="1"/>
</dbReference>
<dbReference type="Proteomes" id="UP000176992">
    <property type="component" value="Unassembled WGS sequence"/>
</dbReference>
<gene>
    <name evidence="1" type="ORF">A2Z86_07950</name>
</gene>
<dbReference type="EMBL" id="MFIV01000249">
    <property type="protein sequence ID" value="OGF96879.1"/>
    <property type="molecule type" value="Genomic_DNA"/>
</dbReference>
<protein>
    <submittedName>
        <fullName evidence="1">AmmeMemoRadiSam system protein B</fullName>
    </submittedName>
</protein>
<feature type="non-terminal residue" evidence="1">
    <location>
        <position position="103"/>
    </location>
</feature>
<name>A0A1F5Y9Z9_9BACT</name>